<organism evidence="7 8">
    <name type="scientific">Flavivirga algicola</name>
    <dbReference type="NCBI Taxonomy" id="2729136"/>
    <lineage>
        <taxon>Bacteria</taxon>
        <taxon>Pseudomonadati</taxon>
        <taxon>Bacteroidota</taxon>
        <taxon>Flavobacteriia</taxon>
        <taxon>Flavobacteriales</taxon>
        <taxon>Flavobacteriaceae</taxon>
        <taxon>Flavivirga</taxon>
    </lineage>
</organism>
<keyword evidence="1" id="KW-0808">Transferase</keyword>
<dbReference type="SUPFAM" id="SSF55874">
    <property type="entry name" value="ATPase domain of HSP90 chaperone/DNA topoisomerase II/histidine kinase"/>
    <property type="match status" value="1"/>
</dbReference>
<evidence type="ECO:0000313" key="8">
    <source>
        <dbReference type="Proteomes" id="UP000746690"/>
    </source>
</evidence>
<dbReference type="Pfam" id="PF07730">
    <property type="entry name" value="HisKA_3"/>
    <property type="match status" value="1"/>
</dbReference>
<dbReference type="InterPro" id="IPR019734">
    <property type="entry name" value="TPR_rpt"/>
</dbReference>
<dbReference type="InterPro" id="IPR005467">
    <property type="entry name" value="His_kinase_dom"/>
</dbReference>
<name>A0ABX1RXR6_9FLAO</name>
<dbReference type="InterPro" id="IPR011990">
    <property type="entry name" value="TPR-like_helical_dom_sf"/>
</dbReference>
<evidence type="ECO:0000256" key="1">
    <source>
        <dbReference type="ARBA" id="ARBA00022679"/>
    </source>
</evidence>
<evidence type="ECO:0000313" key="7">
    <source>
        <dbReference type="EMBL" id="NMH87202.1"/>
    </source>
</evidence>
<keyword evidence="4" id="KW-0802">TPR repeat</keyword>
<evidence type="ECO:0000256" key="2">
    <source>
        <dbReference type="ARBA" id="ARBA00022777"/>
    </source>
</evidence>
<dbReference type="InterPro" id="IPR011712">
    <property type="entry name" value="Sig_transdc_His_kin_sub3_dim/P"/>
</dbReference>
<dbReference type="InterPro" id="IPR050482">
    <property type="entry name" value="Sensor_HK_TwoCompSys"/>
</dbReference>
<dbReference type="InterPro" id="IPR003594">
    <property type="entry name" value="HATPase_dom"/>
</dbReference>
<dbReference type="SUPFAM" id="SSF48452">
    <property type="entry name" value="TPR-like"/>
    <property type="match status" value="2"/>
</dbReference>
<dbReference type="Gene3D" id="1.20.5.1930">
    <property type="match status" value="1"/>
</dbReference>
<protein>
    <submittedName>
        <fullName evidence="7">Tetratricopeptide repeat protein</fullName>
    </submittedName>
</protein>
<comment type="caution">
    <text evidence="7">The sequence shown here is derived from an EMBL/GenBank/DDBJ whole genome shotgun (WGS) entry which is preliminary data.</text>
</comment>
<dbReference type="PANTHER" id="PTHR24421">
    <property type="entry name" value="NITRATE/NITRITE SENSOR PROTEIN NARX-RELATED"/>
    <property type="match status" value="1"/>
</dbReference>
<dbReference type="PROSITE" id="PS50005">
    <property type="entry name" value="TPR"/>
    <property type="match status" value="1"/>
</dbReference>
<sequence length="613" mass="71075">MKTNLIYIIVFSIWCHSYGQNNIDLDRIDSLKQAVLNLKPSDSSSIADINYSIGDIYRKNTRFTDSAFIYYYNAEKIYRSINNKFKLAKALYGISVILKNEKEFTESEVISAQILTLLESMEQNNSVLELKSYVYNNLGIVFKELDEFDEAVVYHKKSLKLKKKINIKNKDLIVNSSIVNLANTYKKAGKYKLAINYYEQILKNKNLIDKYPYVYSLVLDNYAHTLYLAKETEKLPKLYIKALRVSDSISSQGYNSIIINQHLAEYYHDYENKDSALYYGYKAKEISEKYHNDDLLKSLMLLSRIEDDSMALVHSHDYIKLNDSLQKNERAVRNKFARIRFETQQIERENIRITKERLWLLIISVVVVISSLLLYMVIMQRNKNKELKFIQKQQETNEEIYNLMLSQNESIEEARTQEKKRISEELHDGVLGRLFGTRLSLDSLNMSNSTEAIKTRGQYIDELKEIEQDIRKVSHELNTDFVSGSGFIDIIKTFLETQTAAYNLNYKLVHDDDINWDEVSNKNKIHTYRIIQESLHNIHKHAHATEVNISFKLKNNVICLKMSDNGSGFDVNKAKSGIGLKNMNSRINEISGSLNITSKIDVGTTVTIKVPIT</sequence>
<dbReference type="Gene3D" id="1.25.40.10">
    <property type="entry name" value="Tetratricopeptide repeat domain"/>
    <property type="match status" value="1"/>
</dbReference>
<evidence type="ECO:0000256" key="3">
    <source>
        <dbReference type="ARBA" id="ARBA00023012"/>
    </source>
</evidence>
<keyword evidence="5" id="KW-0812">Transmembrane</keyword>
<dbReference type="Proteomes" id="UP000746690">
    <property type="component" value="Unassembled WGS sequence"/>
</dbReference>
<keyword evidence="8" id="KW-1185">Reference proteome</keyword>
<feature type="transmembrane region" description="Helical" evidence="5">
    <location>
        <begin position="358"/>
        <end position="378"/>
    </location>
</feature>
<reference evidence="7 8" key="1">
    <citation type="submission" date="2020-04" db="EMBL/GenBank/DDBJ databases">
        <title>A Flavivirga sp. nov.</title>
        <authorList>
            <person name="Sun X."/>
        </authorList>
    </citation>
    <scope>NUCLEOTIDE SEQUENCE [LARGE SCALE GENOMIC DNA]</scope>
    <source>
        <strain evidence="7 8">Y03</strain>
    </source>
</reference>
<keyword evidence="5" id="KW-1133">Transmembrane helix</keyword>
<dbReference type="CDD" id="cd16917">
    <property type="entry name" value="HATPase_UhpB-NarQ-NarX-like"/>
    <property type="match status" value="1"/>
</dbReference>
<gene>
    <name evidence="7" type="ORF">HHX25_06770</name>
</gene>
<accession>A0ABX1RXR6</accession>
<feature type="domain" description="Histidine kinase" evidence="6">
    <location>
        <begin position="529"/>
        <end position="613"/>
    </location>
</feature>
<dbReference type="Pfam" id="PF13424">
    <property type="entry name" value="TPR_12"/>
    <property type="match status" value="1"/>
</dbReference>
<evidence type="ECO:0000259" key="6">
    <source>
        <dbReference type="PROSITE" id="PS50109"/>
    </source>
</evidence>
<evidence type="ECO:0000256" key="5">
    <source>
        <dbReference type="SAM" id="Phobius"/>
    </source>
</evidence>
<evidence type="ECO:0000256" key="4">
    <source>
        <dbReference type="PROSITE-ProRule" id="PRU00339"/>
    </source>
</evidence>
<feature type="repeat" description="TPR" evidence="4">
    <location>
        <begin position="132"/>
        <end position="165"/>
    </location>
</feature>
<keyword evidence="2" id="KW-0418">Kinase</keyword>
<dbReference type="PROSITE" id="PS50109">
    <property type="entry name" value="HIS_KIN"/>
    <property type="match status" value="1"/>
</dbReference>
<keyword evidence="3" id="KW-0902">Two-component regulatory system</keyword>
<keyword evidence="5" id="KW-0472">Membrane</keyword>
<dbReference type="Gene3D" id="3.30.565.10">
    <property type="entry name" value="Histidine kinase-like ATPase, C-terminal domain"/>
    <property type="match status" value="1"/>
</dbReference>
<dbReference type="EMBL" id="JABBHF010000003">
    <property type="protein sequence ID" value="NMH87202.1"/>
    <property type="molecule type" value="Genomic_DNA"/>
</dbReference>
<dbReference type="Pfam" id="PF02518">
    <property type="entry name" value="HATPase_c"/>
    <property type="match status" value="1"/>
</dbReference>
<dbReference type="InterPro" id="IPR036890">
    <property type="entry name" value="HATPase_C_sf"/>
</dbReference>
<proteinExistence type="predicted"/>
<dbReference type="SMART" id="SM00028">
    <property type="entry name" value="TPR"/>
    <property type="match status" value="3"/>
</dbReference>